<keyword evidence="2" id="KW-1185">Reference proteome</keyword>
<evidence type="ECO:0000313" key="1">
    <source>
        <dbReference type="EMBL" id="MCD9645561.1"/>
    </source>
</evidence>
<accession>A0ABS8VFM6</accession>
<gene>
    <name evidence="1" type="ORF">HAX54_034577</name>
</gene>
<reference evidence="1 2" key="1">
    <citation type="journal article" date="2021" name="BMC Genomics">
        <title>Datura genome reveals duplications of psychoactive alkaloid biosynthetic genes and high mutation rate following tissue culture.</title>
        <authorList>
            <person name="Rajewski A."/>
            <person name="Carter-House D."/>
            <person name="Stajich J."/>
            <person name="Litt A."/>
        </authorList>
    </citation>
    <scope>NUCLEOTIDE SEQUENCE [LARGE SCALE GENOMIC DNA]</scope>
    <source>
        <strain evidence="1">AR-01</strain>
    </source>
</reference>
<feature type="non-terminal residue" evidence="1">
    <location>
        <position position="1"/>
    </location>
</feature>
<evidence type="ECO:0000313" key="2">
    <source>
        <dbReference type="Proteomes" id="UP000823775"/>
    </source>
</evidence>
<comment type="caution">
    <text evidence="1">The sequence shown here is derived from an EMBL/GenBank/DDBJ whole genome shotgun (WGS) entry which is preliminary data.</text>
</comment>
<name>A0ABS8VFM6_DATST</name>
<protein>
    <submittedName>
        <fullName evidence="1">Uncharacterized protein</fullName>
    </submittedName>
</protein>
<proteinExistence type="predicted"/>
<feature type="non-terminal residue" evidence="1">
    <location>
        <position position="89"/>
    </location>
</feature>
<organism evidence="1 2">
    <name type="scientific">Datura stramonium</name>
    <name type="common">Jimsonweed</name>
    <name type="synonym">Common thornapple</name>
    <dbReference type="NCBI Taxonomy" id="4076"/>
    <lineage>
        <taxon>Eukaryota</taxon>
        <taxon>Viridiplantae</taxon>
        <taxon>Streptophyta</taxon>
        <taxon>Embryophyta</taxon>
        <taxon>Tracheophyta</taxon>
        <taxon>Spermatophyta</taxon>
        <taxon>Magnoliopsida</taxon>
        <taxon>eudicotyledons</taxon>
        <taxon>Gunneridae</taxon>
        <taxon>Pentapetalae</taxon>
        <taxon>asterids</taxon>
        <taxon>lamiids</taxon>
        <taxon>Solanales</taxon>
        <taxon>Solanaceae</taxon>
        <taxon>Solanoideae</taxon>
        <taxon>Datureae</taxon>
        <taxon>Datura</taxon>
    </lineage>
</organism>
<dbReference type="EMBL" id="JACEIK010004470">
    <property type="protein sequence ID" value="MCD9645561.1"/>
    <property type="molecule type" value="Genomic_DNA"/>
</dbReference>
<sequence>LYTGESPVIIGKMQDEARVWVQGFRPLPITHSSPELHELRPTKCYCSANRKSLFLVVCLYRWLSGDLGFLPVFRSCETDPGAYDFDVAT</sequence>
<dbReference type="Proteomes" id="UP000823775">
    <property type="component" value="Unassembled WGS sequence"/>
</dbReference>